<dbReference type="Gene3D" id="6.10.340.10">
    <property type="match status" value="1"/>
</dbReference>
<dbReference type="PANTHER" id="PTHR34220:SF7">
    <property type="entry name" value="SENSOR HISTIDINE KINASE YPDA"/>
    <property type="match status" value="1"/>
</dbReference>
<sequence>MKLPANHKRRSSLRFRIGIAFALVTVPLILLLIYNNLYASNVVRNQVAQSNKKFASLYLNPIDRSLAEADQYLYSLASQDSDLLALDLSPEKNNRKYYLAKIRLSNKISADIVNYEALDMLFIYSIINDEMVMSPVEGKSYPEQLRERTAIYALLKEGASVERECLRSWCTRQIGEQYFLLHIVKAGNVYLGAWVEANRLLAPLDTIELGDRSRAILVTDRYEPMNDGRLIDEQGIRLEIGNELYTVVGAKEKYLLVGETSRMGNFGLAVLIPERTILEKLPELQRIAFLVPLAAVLVLLLLLLYLRKIILRPINRFISAMKRFRNGNWDTQVAPDPSLSQEFELMTGTFNSMVTQIQDLKINVYEEQLNLKRAELKHLQLQINPHFFLNSLNILFHLAQSKQYELIKEMTVNLVEYFRFMFRSASTFVKLEEELRHTSSYLKIQQLRFPEHMTFRMAFPEDLAEVRIPPLLIQSFVENTIKHAVTMDETIHLEVTIEEAGEGEKPDTIIRIRDNGPGFPADVLDKLRSGEERIKDNGEQVGIWNARRRLSLLYGDRASLSFRNGPVGGAIVEIRLPRLEHEE</sequence>
<evidence type="ECO:0000256" key="6">
    <source>
        <dbReference type="ARBA" id="ARBA00023136"/>
    </source>
</evidence>
<dbReference type="SMART" id="SM00304">
    <property type="entry name" value="HAMP"/>
    <property type="match status" value="1"/>
</dbReference>
<dbReference type="InterPro" id="IPR050640">
    <property type="entry name" value="Bact_2-comp_sensor_kinase"/>
</dbReference>
<feature type="transmembrane region" description="Helical" evidence="7">
    <location>
        <begin position="12"/>
        <end position="34"/>
    </location>
</feature>
<keyword evidence="2" id="KW-1003">Cell membrane</keyword>
<evidence type="ECO:0000256" key="2">
    <source>
        <dbReference type="ARBA" id="ARBA00022475"/>
    </source>
</evidence>
<proteinExistence type="predicted"/>
<dbReference type="Proteomes" id="UP001595755">
    <property type="component" value="Unassembled WGS sequence"/>
</dbReference>
<dbReference type="EMBL" id="JBHSED010000003">
    <property type="protein sequence ID" value="MFC4302179.1"/>
    <property type="molecule type" value="Genomic_DNA"/>
</dbReference>
<keyword evidence="6 7" id="KW-0472">Membrane</keyword>
<dbReference type="InterPro" id="IPR036890">
    <property type="entry name" value="HATPase_C_sf"/>
</dbReference>
<dbReference type="Pfam" id="PF02518">
    <property type="entry name" value="HATPase_c"/>
    <property type="match status" value="1"/>
</dbReference>
<comment type="subcellular location">
    <subcellularLocation>
        <location evidence="1">Cell membrane</location>
        <topology evidence="1">Multi-pass membrane protein</topology>
    </subcellularLocation>
</comment>
<dbReference type="RefSeq" id="WP_204600936.1">
    <property type="nucleotide sequence ID" value="NZ_JBHSED010000003.1"/>
</dbReference>
<dbReference type="SUPFAM" id="SSF55874">
    <property type="entry name" value="ATPase domain of HSP90 chaperone/DNA topoisomerase II/histidine kinase"/>
    <property type="match status" value="1"/>
</dbReference>
<protein>
    <submittedName>
        <fullName evidence="9">Sensor histidine kinase</fullName>
        <ecNumber evidence="9">2.7.13.3</ecNumber>
    </submittedName>
</protein>
<name>A0ABV8S3P3_9BACL</name>
<dbReference type="GO" id="GO:0004673">
    <property type="term" value="F:protein histidine kinase activity"/>
    <property type="evidence" value="ECO:0007669"/>
    <property type="project" value="UniProtKB-EC"/>
</dbReference>
<organism evidence="9 10">
    <name type="scientific">Cohnella boryungensis</name>
    <dbReference type="NCBI Taxonomy" id="768479"/>
    <lineage>
        <taxon>Bacteria</taxon>
        <taxon>Bacillati</taxon>
        <taxon>Bacillota</taxon>
        <taxon>Bacilli</taxon>
        <taxon>Bacillales</taxon>
        <taxon>Paenibacillaceae</taxon>
        <taxon>Cohnella</taxon>
    </lineage>
</organism>
<keyword evidence="4 9" id="KW-0808">Transferase</keyword>
<dbReference type="PANTHER" id="PTHR34220">
    <property type="entry name" value="SENSOR HISTIDINE KINASE YPDA"/>
    <property type="match status" value="1"/>
</dbReference>
<evidence type="ECO:0000256" key="7">
    <source>
        <dbReference type="SAM" id="Phobius"/>
    </source>
</evidence>
<dbReference type="SMART" id="SM00387">
    <property type="entry name" value="HATPase_c"/>
    <property type="match status" value="1"/>
</dbReference>
<evidence type="ECO:0000259" key="8">
    <source>
        <dbReference type="PROSITE" id="PS50885"/>
    </source>
</evidence>
<evidence type="ECO:0000313" key="10">
    <source>
        <dbReference type="Proteomes" id="UP001595755"/>
    </source>
</evidence>
<dbReference type="Pfam" id="PF00672">
    <property type="entry name" value="HAMP"/>
    <property type="match status" value="1"/>
</dbReference>
<evidence type="ECO:0000256" key="1">
    <source>
        <dbReference type="ARBA" id="ARBA00004651"/>
    </source>
</evidence>
<evidence type="ECO:0000313" key="9">
    <source>
        <dbReference type="EMBL" id="MFC4302179.1"/>
    </source>
</evidence>
<keyword evidence="5 9" id="KW-0418">Kinase</keyword>
<dbReference type="SUPFAM" id="SSF158472">
    <property type="entry name" value="HAMP domain-like"/>
    <property type="match status" value="1"/>
</dbReference>
<feature type="transmembrane region" description="Helical" evidence="7">
    <location>
        <begin position="287"/>
        <end position="306"/>
    </location>
</feature>
<dbReference type="CDD" id="cd06225">
    <property type="entry name" value="HAMP"/>
    <property type="match status" value="1"/>
</dbReference>
<dbReference type="Pfam" id="PF06580">
    <property type="entry name" value="His_kinase"/>
    <property type="match status" value="1"/>
</dbReference>
<evidence type="ECO:0000256" key="5">
    <source>
        <dbReference type="ARBA" id="ARBA00022777"/>
    </source>
</evidence>
<evidence type="ECO:0000256" key="3">
    <source>
        <dbReference type="ARBA" id="ARBA00022553"/>
    </source>
</evidence>
<comment type="caution">
    <text evidence="9">The sequence shown here is derived from an EMBL/GenBank/DDBJ whole genome shotgun (WGS) entry which is preliminary data.</text>
</comment>
<reference evidence="10" key="1">
    <citation type="journal article" date="2019" name="Int. J. Syst. Evol. Microbiol.">
        <title>The Global Catalogue of Microorganisms (GCM) 10K type strain sequencing project: providing services to taxonomists for standard genome sequencing and annotation.</title>
        <authorList>
            <consortium name="The Broad Institute Genomics Platform"/>
            <consortium name="The Broad Institute Genome Sequencing Center for Infectious Disease"/>
            <person name="Wu L."/>
            <person name="Ma J."/>
        </authorList>
    </citation>
    <scope>NUCLEOTIDE SEQUENCE [LARGE SCALE GENOMIC DNA]</scope>
    <source>
        <strain evidence="10">CGMCC 4.1641</strain>
    </source>
</reference>
<accession>A0ABV8S3P3</accession>
<dbReference type="Gene3D" id="3.30.565.10">
    <property type="entry name" value="Histidine kinase-like ATPase, C-terminal domain"/>
    <property type="match status" value="1"/>
</dbReference>
<dbReference type="InterPro" id="IPR010559">
    <property type="entry name" value="Sig_transdc_His_kin_internal"/>
</dbReference>
<keyword evidence="10" id="KW-1185">Reference proteome</keyword>
<evidence type="ECO:0000256" key="4">
    <source>
        <dbReference type="ARBA" id="ARBA00022679"/>
    </source>
</evidence>
<keyword evidence="7" id="KW-1133">Transmembrane helix</keyword>
<gene>
    <name evidence="9" type="ORF">ACFO1S_01845</name>
</gene>
<dbReference type="InterPro" id="IPR003660">
    <property type="entry name" value="HAMP_dom"/>
</dbReference>
<feature type="domain" description="HAMP" evidence="8">
    <location>
        <begin position="308"/>
        <end position="362"/>
    </location>
</feature>
<keyword evidence="7" id="KW-0812">Transmembrane</keyword>
<dbReference type="InterPro" id="IPR003594">
    <property type="entry name" value="HATPase_dom"/>
</dbReference>
<dbReference type="EC" id="2.7.13.3" evidence="9"/>
<keyword evidence="3" id="KW-0597">Phosphoprotein</keyword>
<dbReference type="PROSITE" id="PS50885">
    <property type="entry name" value="HAMP"/>
    <property type="match status" value="1"/>
</dbReference>